<feature type="region of interest" description="Disordered" evidence="1">
    <location>
        <begin position="317"/>
        <end position="368"/>
    </location>
</feature>
<feature type="region of interest" description="Disordered" evidence="1">
    <location>
        <begin position="196"/>
        <end position="219"/>
    </location>
</feature>
<keyword evidence="3" id="KW-1185">Reference proteome</keyword>
<evidence type="ECO:0000256" key="1">
    <source>
        <dbReference type="SAM" id="MobiDB-lite"/>
    </source>
</evidence>
<dbReference type="Proteomes" id="UP000305202">
    <property type="component" value="Unassembled WGS sequence"/>
</dbReference>
<evidence type="ECO:0008006" key="4">
    <source>
        <dbReference type="Google" id="ProtNLM"/>
    </source>
</evidence>
<gene>
    <name evidence="2" type="ORF">FCN80_21355</name>
</gene>
<dbReference type="EMBL" id="SZPQ01000043">
    <property type="protein sequence ID" value="TKI03459.1"/>
    <property type="molecule type" value="Genomic_DNA"/>
</dbReference>
<protein>
    <recommendedName>
        <fullName evidence="4">Virulence factor</fullName>
    </recommendedName>
</protein>
<reference evidence="2 3" key="1">
    <citation type="submission" date="2019-04" db="EMBL/GenBank/DDBJ databases">
        <authorList>
            <person name="Li M."/>
            <person name="Gao C."/>
        </authorList>
    </citation>
    <scope>NUCLEOTIDE SEQUENCE [LARGE SCALE GENOMIC DNA]</scope>
    <source>
        <strain evidence="2 3">BGMRC 2031</strain>
    </source>
</reference>
<feature type="compositionally biased region" description="Pro residues" evidence="1">
    <location>
        <begin position="196"/>
        <end position="211"/>
    </location>
</feature>
<evidence type="ECO:0000313" key="2">
    <source>
        <dbReference type="EMBL" id="TKI03459.1"/>
    </source>
</evidence>
<evidence type="ECO:0000313" key="3">
    <source>
        <dbReference type="Proteomes" id="UP000305202"/>
    </source>
</evidence>
<accession>A0ABY2SG98</accession>
<dbReference type="NCBIfam" id="NF040486">
    <property type="entry name" value="SrfA_fam"/>
    <property type="match status" value="1"/>
</dbReference>
<name>A0ABY2SG98_9HYPH</name>
<comment type="caution">
    <text evidence="2">The sequence shown here is derived from an EMBL/GenBank/DDBJ whole genome shotgun (WGS) entry which is preliminary data.</text>
</comment>
<proteinExistence type="predicted"/>
<dbReference type="InterPro" id="IPR047774">
    <property type="entry name" value="SrfA-like"/>
</dbReference>
<dbReference type="RefSeq" id="WP_136992368.1">
    <property type="nucleotide sequence ID" value="NZ_SZPQ01000043.1"/>
</dbReference>
<feature type="region of interest" description="Disordered" evidence="1">
    <location>
        <begin position="255"/>
        <end position="284"/>
    </location>
</feature>
<organism evidence="2 3">
    <name type="scientific">Martelella alba</name>
    <dbReference type="NCBI Taxonomy" id="2590451"/>
    <lineage>
        <taxon>Bacteria</taxon>
        <taxon>Pseudomonadati</taxon>
        <taxon>Pseudomonadota</taxon>
        <taxon>Alphaproteobacteria</taxon>
        <taxon>Hyphomicrobiales</taxon>
        <taxon>Aurantimonadaceae</taxon>
        <taxon>Martelella</taxon>
    </lineage>
</organism>
<feature type="compositionally biased region" description="Low complexity" evidence="1">
    <location>
        <begin position="269"/>
        <end position="278"/>
    </location>
</feature>
<feature type="compositionally biased region" description="Low complexity" evidence="1">
    <location>
        <begin position="342"/>
        <end position="358"/>
    </location>
</feature>
<sequence length="497" mass="52736">MAKTFLRSGTLDSMLALGENGIPVYASAPQIREILRLRRQQAVMDCLAIPQPNERGDRIDWYAPIHGKVVSWASAGYAEQTAALRLLEACLATVTDISQRARRSDKAAQQLLGKLLDKALQFPDQSTVYLVGGKPVLTFWGFIKLDGKTRANPLTCLQPAPPEPLPAHGSSPWREALRDNPPTGVAQNIPVAEAVEPPPRELAPPHAPAPQTPRRSGRSRRWIGWTAPVIVLLTVLGLQLRGCVWDSRLWTPIPPQTGAENRHPPAPPAATAASTSAALPHKETKPALALAAPPANALITTAVPPAPSAFSPANPVVAAAPSLPDDGAAHKNPSSDLPPHSGKPTAASAAPSSGPTPGDKVTSSQKTPDALALRMPAQSVRAGTVAFLNGRWQVAVDPAPPPGNKAGRLTFVLKNGKGQALVRLNKNTLCRANVQAGLMKSGNLIFRSQTKARCNDGSSYVMPQIVCKQGQDEVADCQGQFATEQTYAIAIKRERGK</sequence>